<feature type="transmembrane region" description="Helical" evidence="8">
    <location>
        <begin position="269"/>
        <end position="291"/>
    </location>
</feature>
<dbReference type="InterPro" id="IPR004761">
    <property type="entry name" value="Spore_GerAB"/>
</dbReference>
<comment type="caution">
    <text evidence="9">The sequence shown here is derived from an EMBL/GenBank/DDBJ whole genome shotgun (WGS) entry which is preliminary data.</text>
</comment>
<feature type="transmembrane region" description="Helical" evidence="8">
    <location>
        <begin position="152"/>
        <end position="171"/>
    </location>
</feature>
<keyword evidence="4" id="KW-0309">Germination</keyword>
<feature type="transmembrane region" description="Helical" evidence="8">
    <location>
        <begin position="332"/>
        <end position="351"/>
    </location>
</feature>
<evidence type="ECO:0000256" key="4">
    <source>
        <dbReference type="ARBA" id="ARBA00022544"/>
    </source>
</evidence>
<evidence type="ECO:0000256" key="7">
    <source>
        <dbReference type="ARBA" id="ARBA00023136"/>
    </source>
</evidence>
<keyword evidence="6 8" id="KW-1133">Transmembrane helix</keyword>
<evidence type="ECO:0000256" key="1">
    <source>
        <dbReference type="ARBA" id="ARBA00004141"/>
    </source>
</evidence>
<dbReference type="RefSeq" id="WP_161743411.1">
    <property type="nucleotide sequence ID" value="NZ_JAAAMV010000007.1"/>
</dbReference>
<evidence type="ECO:0000256" key="3">
    <source>
        <dbReference type="ARBA" id="ARBA00022448"/>
    </source>
</evidence>
<feature type="transmembrane region" description="Helical" evidence="8">
    <location>
        <begin position="12"/>
        <end position="32"/>
    </location>
</feature>
<evidence type="ECO:0000256" key="2">
    <source>
        <dbReference type="ARBA" id="ARBA00007998"/>
    </source>
</evidence>
<proteinExistence type="inferred from homology"/>
<evidence type="ECO:0000256" key="5">
    <source>
        <dbReference type="ARBA" id="ARBA00022692"/>
    </source>
</evidence>
<feature type="transmembrane region" description="Helical" evidence="8">
    <location>
        <begin position="303"/>
        <end position="326"/>
    </location>
</feature>
<comment type="subcellular location">
    <subcellularLocation>
        <location evidence="1">Membrane</location>
        <topology evidence="1">Multi-pass membrane protein</topology>
    </subcellularLocation>
</comment>
<evidence type="ECO:0000313" key="9">
    <source>
        <dbReference type="EMBL" id="NBD24620.1"/>
    </source>
</evidence>
<feature type="transmembrane region" description="Helical" evidence="8">
    <location>
        <begin position="125"/>
        <end position="145"/>
    </location>
</feature>
<dbReference type="Proteomes" id="UP000665561">
    <property type="component" value="Unassembled WGS sequence"/>
</dbReference>
<keyword evidence="3" id="KW-0813">Transport</keyword>
<sequence length="362" mass="41289">MTSPIQERYTVSPYLTFVIVHAMLFGIDFLFASVKPVLIAGQDAWMSVLLCSLGIHIVIAMMYRVLNRHRTDLMSIHIRLFGRWIGLMFNLAFAVYFLFVTVYHVRLFIEVIQVWVFPDLKTWPLAAVVLLIAYYIISCGFRVIVGIGMFSLLNTVLFATIFSMVPFFHFNNLLPAMSHSPEDILSAAKELTISYMGIEMLLFCYPFIKTPEKSQTWAHAGTLSMTLLYVMEVIFGVITFKPRQLAHEIWPGLTKYGFIQFPFVERFEFIGASATVLRLFPVIGLCVWVASRIMKFTFAVRQMTVLPFLLGLVFIAVCLIPNRIGVDAVQSWIRLSGIGVIFVYVPALFLFDTLRAKVIKTK</sequence>
<name>A0ABW9XPS4_9BACL</name>
<keyword evidence="7 8" id="KW-0472">Membrane</keyword>
<protein>
    <submittedName>
        <fullName evidence="9">GerAB/ArcD/ProY family transporter</fullName>
    </submittedName>
</protein>
<feature type="transmembrane region" description="Helical" evidence="8">
    <location>
        <begin position="84"/>
        <end position="105"/>
    </location>
</feature>
<reference evidence="9 10" key="1">
    <citation type="submission" date="2020-01" db="EMBL/GenBank/DDBJ databases">
        <title>Paenibacillus soybeanensis sp. nov. isolated from the nodules of soybean (Glycine max(L.) Merr).</title>
        <authorList>
            <person name="Wang H."/>
        </authorList>
    </citation>
    <scope>NUCLEOTIDE SEQUENCE [LARGE SCALE GENOMIC DNA]</scope>
    <source>
        <strain evidence="9 10">T1</strain>
    </source>
</reference>
<evidence type="ECO:0000313" key="10">
    <source>
        <dbReference type="Proteomes" id="UP000665561"/>
    </source>
</evidence>
<dbReference type="NCBIfam" id="TIGR00912">
    <property type="entry name" value="2A0309"/>
    <property type="match status" value="1"/>
</dbReference>
<dbReference type="PANTHER" id="PTHR34975">
    <property type="entry name" value="SPORE GERMINATION PROTEIN A2"/>
    <property type="match status" value="1"/>
</dbReference>
<gene>
    <name evidence="9" type="ORF">GT019_12120</name>
</gene>
<feature type="transmembrane region" description="Helical" evidence="8">
    <location>
        <begin position="220"/>
        <end position="240"/>
    </location>
</feature>
<evidence type="ECO:0000256" key="8">
    <source>
        <dbReference type="SAM" id="Phobius"/>
    </source>
</evidence>
<accession>A0ABW9XPS4</accession>
<keyword evidence="10" id="KW-1185">Reference proteome</keyword>
<evidence type="ECO:0000256" key="6">
    <source>
        <dbReference type="ARBA" id="ARBA00022989"/>
    </source>
</evidence>
<dbReference type="Pfam" id="PF03845">
    <property type="entry name" value="Spore_permease"/>
    <property type="match status" value="1"/>
</dbReference>
<feature type="transmembrane region" description="Helical" evidence="8">
    <location>
        <begin position="191"/>
        <end position="208"/>
    </location>
</feature>
<organism evidence="9 10">
    <name type="scientific">Paenibacillus glycinis</name>
    <dbReference type="NCBI Taxonomy" id="2697035"/>
    <lineage>
        <taxon>Bacteria</taxon>
        <taxon>Bacillati</taxon>
        <taxon>Bacillota</taxon>
        <taxon>Bacilli</taxon>
        <taxon>Bacillales</taxon>
        <taxon>Paenibacillaceae</taxon>
        <taxon>Paenibacillus</taxon>
    </lineage>
</organism>
<feature type="transmembrane region" description="Helical" evidence="8">
    <location>
        <begin position="44"/>
        <end position="63"/>
    </location>
</feature>
<keyword evidence="5 8" id="KW-0812">Transmembrane</keyword>
<dbReference type="EMBL" id="JAAAMV010000007">
    <property type="protein sequence ID" value="NBD24620.1"/>
    <property type="molecule type" value="Genomic_DNA"/>
</dbReference>
<dbReference type="PANTHER" id="PTHR34975:SF2">
    <property type="entry name" value="SPORE GERMINATION PROTEIN A2"/>
    <property type="match status" value="1"/>
</dbReference>
<comment type="similarity">
    <text evidence="2">Belongs to the amino acid-polyamine-organocation (APC) superfamily. Spore germination protein (SGP) (TC 2.A.3.9) family.</text>
</comment>